<evidence type="ECO:0000256" key="3">
    <source>
        <dbReference type="SAM" id="MobiDB-lite"/>
    </source>
</evidence>
<dbReference type="AlphaFoldDB" id="A0AA35ZET0"/>
<sequence length="636" mass="72714">MLSLLLNRRTSVFKRRIALELMSSSIKGRLVHPNQMSQPPEPDPEASITPSGSDPDSSLNLMGFQFSFNESAQTPNLNPNFDNETLDHYTDEQLEESVLKKIELLYIKAISQLVSSGYDELDVFKAVLRNGHFHGKMDPLSNILHNVQIHLSTDDNGYNDNLVNPKKVFANLKQLREATLISLLCWLRKSYPFMRRRDAMCWLLVSDLNSVRVNSSKISNDDGDCVNTQMDDQHPIWSESTPSMLVLLKDNADFLATEYKSLDEDSSVAVVKDSEVSLEGFCMKNQTSTKSILKRFNDLDPNDEILMSLMKEIKDLDTQIKEKKKWADAKVLQAAKRLCEDRNELKKLRMEKEDNEWTKKQKSPVDIDHPTMKNLTNAEMALRASNIEYDHALMLWSYLEIENLEIRADIMASKLSASESVTSIVQSAKREKKHLKKILAWEKQKGKLEEDITSEKQNLMEMEEEMIQVEASKRTAEEKWREENESKKHALARVDQEMILKEQTISDNKRIQESLHARIDLDLKCQKDDIQRLEQELSRVKSLNDPNHYWTSLFGTRFGDDTVGRMLHGSSDEGDESDDEVDHECVMCGENEVSVVFLPCAHEVVCGVCNEGLKKDECPTCGVAIEERIRVFGGSS</sequence>
<dbReference type="InterPro" id="IPR001841">
    <property type="entry name" value="Znf_RING"/>
</dbReference>
<dbReference type="Pfam" id="PF20235">
    <property type="entry name" value="PIR2-like_helical"/>
    <property type="match status" value="1"/>
</dbReference>
<reference evidence="5" key="1">
    <citation type="submission" date="2023-04" db="EMBL/GenBank/DDBJ databases">
        <authorList>
            <person name="Vijverberg K."/>
            <person name="Xiong W."/>
            <person name="Schranz E."/>
        </authorList>
    </citation>
    <scope>NUCLEOTIDE SEQUENCE</scope>
</reference>
<feature type="domain" description="RING-type" evidence="4">
    <location>
        <begin position="585"/>
        <end position="621"/>
    </location>
</feature>
<dbReference type="Pfam" id="PF13920">
    <property type="entry name" value="zf-C3HC4_3"/>
    <property type="match status" value="1"/>
</dbReference>
<dbReference type="InterPro" id="IPR046527">
    <property type="entry name" value="PIR2-like_helical"/>
</dbReference>
<feature type="region of interest" description="Disordered" evidence="3">
    <location>
        <begin position="30"/>
        <end position="55"/>
    </location>
</feature>
<keyword evidence="1" id="KW-0863">Zinc-finger</keyword>
<keyword evidence="6" id="KW-1185">Reference proteome</keyword>
<dbReference type="Proteomes" id="UP001177003">
    <property type="component" value="Chromosome 6"/>
</dbReference>
<dbReference type="InterPro" id="IPR046934">
    <property type="entry name" value="PIR2-like"/>
</dbReference>
<dbReference type="GO" id="GO:0008270">
    <property type="term" value="F:zinc ion binding"/>
    <property type="evidence" value="ECO:0007669"/>
    <property type="project" value="UniProtKB-KW"/>
</dbReference>
<evidence type="ECO:0000313" key="6">
    <source>
        <dbReference type="Proteomes" id="UP001177003"/>
    </source>
</evidence>
<dbReference type="EMBL" id="OX465082">
    <property type="protein sequence ID" value="CAI9291218.1"/>
    <property type="molecule type" value="Genomic_DNA"/>
</dbReference>
<dbReference type="PANTHER" id="PTHR46405:SF3">
    <property type="entry name" value="RING_U-BOX SUPERFAMILY PROTEIN"/>
    <property type="match status" value="1"/>
</dbReference>
<dbReference type="PANTHER" id="PTHR46405">
    <property type="entry name" value="OS05G0141500 PROTEIN"/>
    <property type="match status" value="1"/>
</dbReference>
<proteinExistence type="predicted"/>
<evidence type="ECO:0000259" key="4">
    <source>
        <dbReference type="PROSITE" id="PS50089"/>
    </source>
</evidence>
<dbReference type="SUPFAM" id="SSF57850">
    <property type="entry name" value="RING/U-box"/>
    <property type="match status" value="1"/>
</dbReference>
<dbReference type="CDD" id="cd23128">
    <property type="entry name" value="RING-HC_MIP1-like"/>
    <property type="match status" value="1"/>
</dbReference>
<protein>
    <recommendedName>
        <fullName evidence="4">RING-type domain-containing protein</fullName>
    </recommendedName>
</protein>
<keyword evidence="1" id="KW-0862">Zinc</keyword>
<name>A0AA35ZET0_LACSI</name>
<dbReference type="Gene3D" id="3.30.40.10">
    <property type="entry name" value="Zinc/RING finger domain, C3HC4 (zinc finger)"/>
    <property type="match status" value="1"/>
</dbReference>
<keyword evidence="1" id="KW-0479">Metal-binding</keyword>
<gene>
    <name evidence="5" type="ORF">LSALG_LOCUS30368</name>
</gene>
<keyword evidence="2" id="KW-0175">Coiled coil</keyword>
<dbReference type="PROSITE" id="PS50089">
    <property type="entry name" value="ZF_RING_2"/>
    <property type="match status" value="1"/>
</dbReference>
<evidence type="ECO:0000313" key="5">
    <source>
        <dbReference type="EMBL" id="CAI9291218.1"/>
    </source>
</evidence>
<accession>A0AA35ZET0</accession>
<feature type="coiled-coil region" evidence="2">
    <location>
        <begin position="438"/>
        <end position="479"/>
    </location>
</feature>
<evidence type="ECO:0000256" key="2">
    <source>
        <dbReference type="SAM" id="Coils"/>
    </source>
</evidence>
<evidence type="ECO:0000256" key="1">
    <source>
        <dbReference type="PROSITE-ProRule" id="PRU00175"/>
    </source>
</evidence>
<feature type="coiled-coil region" evidence="2">
    <location>
        <begin position="516"/>
        <end position="543"/>
    </location>
</feature>
<organism evidence="5 6">
    <name type="scientific">Lactuca saligna</name>
    <name type="common">Willowleaf lettuce</name>
    <dbReference type="NCBI Taxonomy" id="75948"/>
    <lineage>
        <taxon>Eukaryota</taxon>
        <taxon>Viridiplantae</taxon>
        <taxon>Streptophyta</taxon>
        <taxon>Embryophyta</taxon>
        <taxon>Tracheophyta</taxon>
        <taxon>Spermatophyta</taxon>
        <taxon>Magnoliopsida</taxon>
        <taxon>eudicotyledons</taxon>
        <taxon>Gunneridae</taxon>
        <taxon>Pentapetalae</taxon>
        <taxon>asterids</taxon>
        <taxon>campanulids</taxon>
        <taxon>Asterales</taxon>
        <taxon>Asteraceae</taxon>
        <taxon>Cichorioideae</taxon>
        <taxon>Cichorieae</taxon>
        <taxon>Lactucinae</taxon>
        <taxon>Lactuca</taxon>
    </lineage>
</organism>
<dbReference type="InterPro" id="IPR013083">
    <property type="entry name" value="Znf_RING/FYVE/PHD"/>
</dbReference>